<dbReference type="Pfam" id="PF13482">
    <property type="entry name" value="RNase_H_2"/>
    <property type="match status" value="1"/>
</dbReference>
<organism evidence="2 3">
    <name type="scientific">Candidatus Woesebacteria bacterium CG22_combo_CG10-13_8_21_14_all_45_10</name>
    <dbReference type="NCBI Taxonomy" id="1975060"/>
    <lineage>
        <taxon>Bacteria</taxon>
        <taxon>Candidatus Woeseibacteriota</taxon>
    </lineage>
</organism>
<dbReference type="Gene3D" id="3.30.420.10">
    <property type="entry name" value="Ribonuclease H-like superfamily/Ribonuclease H"/>
    <property type="match status" value="1"/>
</dbReference>
<reference evidence="2 3" key="1">
    <citation type="submission" date="2017-09" db="EMBL/GenBank/DDBJ databases">
        <title>Depth-based differentiation of microbial function through sediment-hosted aquifers and enrichment of novel symbionts in the deep terrestrial subsurface.</title>
        <authorList>
            <person name="Probst A.J."/>
            <person name="Ladd B."/>
            <person name="Jarett J.K."/>
            <person name="Geller-Mcgrath D.E."/>
            <person name="Sieber C.M."/>
            <person name="Emerson J.B."/>
            <person name="Anantharaman K."/>
            <person name="Thomas B.C."/>
            <person name="Malmstrom R."/>
            <person name="Stieglmeier M."/>
            <person name="Klingl A."/>
            <person name="Woyke T."/>
            <person name="Ryan C.M."/>
            <person name="Banfield J.F."/>
        </authorList>
    </citation>
    <scope>NUCLEOTIDE SEQUENCE [LARGE SCALE GENOMIC DNA]</scope>
    <source>
        <strain evidence="2">CG22_combo_CG10-13_8_21_14_all_45_10</strain>
    </source>
</reference>
<dbReference type="AlphaFoldDB" id="A0A2H0BI11"/>
<evidence type="ECO:0000313" key="3">
    <source>
        <dbReference type="Proteomes" id="UP000230759"/>
    </source>
</evidence>
<dbReference type="InterPro" id="IPR012337">
    <property type="entry name" value="RNaseH-like_sf"/>
</dbReference>
<dbReference type="GO" id="GO:0003676">
    <property type="term" value="F:nucleic acid binding"/>
    <property type="evidence" value="ECO:0007669"/>
    <property type="project" value="InterPro"/>
</dbReference>
<comment type="caution">
    <text evidence="2">The sequence shown here is derived from an EMBL/GenBank/DDBJ whole genome shotgun (WGS) entry which is preliminary data.</text>
</comment>
<gene>
    <name evidence="2" type="ORF">COX04_00380</name>
</gene>
<sequence>MFNEVIFDLETKSFFVENGKFDPSRFGVSIVSLYTRKLDESFKEAEGKMLSFWEEDFPQMWPFFQKADRIIGFNSLGFDVPALSPYSPPGFARLPHFDILEQIKRIAGHKTSLHRIAKATLGIQKTDSGENAVLYWEKHDPKSLELLQKYCRDDVEITKNIYDFVLRNKKLLFTDYWNNPREVKVDFSYSKRVSKIPQPSLF</sequence>
<dbReference type="SUPFAM" id="SSF53098">
    <property type="entry name" value="Ribonuclease H-like"/>
    <property type="match status" value="1"/>
</dbReference>
<name>A0A2H0BI11_9BACT</name>
<accession>A0A2H0BI11</accession>
<dbReference type="EMBL" id="PCSV01000010">
    <property type="protein sequence ID" value="PIP57281.1"/>
    <property type="molecule type" value="Genomic_DNA"/>
</dbReference>
<dbReference type="Proteomes" id="UP000230759">
    <property type="component" value="Unassembled WGS sequence"/>
</dbReference>
<evidence type="ECO:0000259" key="1">
    <source>
        <dbReference type="Pfam" id="PF13482"/>
    </source>
</evidence>
<dbReference type="InterPro" id="IPR038720">
    <property type="entry name" value="YprB_RNase_H-like_dom"/>
</dbReference>
<proteinExistence type="predicted"/>
<evidence type="ECO:0000313" key="2">
    <source>
        <dbReference type="EMBL" id="PIP57281.1"/>
    </source>
</evidence>
<dbReference type="InterPro" id="IPR036397">
    <property type="entry name" value="RNaseH_sf"/>
</dbReference>
<protein>
    <recommendedName>
        <fullName evidence="1">YprB ribonuclease H-like domain-containing protein</fullName>
    </recommendedName>
</protein>
<feature type="domain" description="YprB ribonuclease H-like" evidence="1">
    <location>
        <begin position="6"/>
        <end position="163"/>
    </location>
</feature>